<keyword evidence="8" id="KW-0547">Nucleotide-binding</keyword>
<keyword evidence="5" id="KW-0597">Phosphoprotein</keyword>
<sequence>MHPKKSGNMVFRTIGETLLFSVALFFIIVYMLQSAGYVRPFETWMEGVIATLWTLFAVCVVTILFAFYQGYKTKRRIELLRESMVLLEKGNLSRPIPQLGTDELGQLAEQLGRVSERWEEQVTSLQRLSTNNAQLAEQARITAIIEERQRLARELHDAVSQQLFAISMTATAVKRTLNRDFDRAERQVELIEEMASVAQSEMRALLLHLRPVHLEGKGLIQGVQELVRELQMKVPIEIQCEVDDDIRLLKGVENHLFRIIQEAMSNTLRHSKAERMEIRIQNREDHVRLMIRDNGVGFDWQDSKQTSYGLRTMQERVHEVGGSIQFVTAPSKGTRIEIRVPVVTDNSIWKEDIEEDGDGDDGYGEIREHSGSIGG</sequence>
<dbReference type="InterPro" id="IPR036890">
    <property type="entry name" value="HATPase_C_sf"/>
</dbReference>
<dbReference type="SMART" id="SM00304">
    <property type="entry name" value="HAMP"/>
    <property type="match status" value="1"/>
</dbReference>
<evidence type="ECO:0000259" key="18">
    <source>
        <dbReference type="PROSITE" id="PS50885"/>
    </source>
</evidence>
<keyword evidence="20" id="KW-1185">Reference proteome</keyword>
<dbReference type="PANTHER" id="PTHR24421">
    <property type="entry name" value="NITRATE/NITRITE SENSOR PROTEIN NARX-RELATED"/>
    <property type="match status" value="1"/>
</dbReference>
<evidence type="ECO:0000256" key="7">
    <source>
        <dbReference type="ARBA" id="ARBA00022692"/>
    </source>
</evidence>
<organism evidence="19 20">
    <name type="scientific">Paenibacillus agilis</name>
    <dbReference type="NCBI Taxonomy" id="3020863"/>
    <lineage>
        <taxon>Bacteria</taxon>
        <taxon>Bacillati</taxon>
        <taxon>Bacillota</taxon>
        <taxon>Bacilli</taxon>
        <taxon>Bacillales</taxon>
        <taxon>Paenibacillaceae</taxon>
        <taxon>Paenibacillus</taxon>
    </lineage>
</organism>
<dbReference type="GO" id="GO:0046983">
    <property type="term" value="F:protein dimerization activity"/>
    <property type="evidence" value="ECO:0007669"/>
    <property type="project" value="InterPro"/>
</dbReference>
<evidence type="ECO:0000313" key="20">
    <source>
        <dbReference type="Proteomes" id="UP000318102"/>
    </source>
</evidence>
<dbReference type="InterPro" id="IPR003660">
    <property type="entry name" value="HAMP_dom"/>
</dbReference>
<dbReference type="Proteomes" id="UP000318102">
    <property type="component" value="Unassembled WGS sequence"/>
</dbReference>
<evidence type="ECO:0000256" key="10">
    <source>
        <dbReference type="ARBA" id="ARBA00022840"/>
    </source>
</evidence>
<dbReference type="InterPro" id="IPR011712">
    <property type="entry name" value="Sig_transdc_His_kin_sub3_dim/P"/>
</dbReference>
<feature type="coiled-coil region" evidence="14">
    <location>
        <begin position="174"/>
        <end position="201"/>
    </location>
</feature>
<name>A0A559IHR7_9BACL</name>
<feature type="compositionally biased region" description="Basic and acidic residues" evidence="15">
    <location>
        <begin position="364"/>
        <end position="375"/>
    </location>
</feature>
<dbReference type="InterPro" id="IPR005467">
    <property type="entry name" value="His_kinase_dom"/>
</dbReference>
<dbReference type="SUPFAM" id="SSF55874">
    <property type="entry name" value="ATPase domain of HSP90 chaperone/DNA topoisomerase II/histidine kinase"/>
    <property type="match status" value="1"/>
</dbReference>
<evidence type="ECO:0000256" key="9">
    <source>
        <dbReference type="ARBA" id="ARBA00022777"/>
    </source>
</evidence>
<gene>
    <name evidence="19" type="ORF">FPZ44_21330</name>
</gene>
<dbReference type="Pfam" id="PF02518">
    <property type="entry name" value="HATPase_c"/>
    <property type="match status" value="1"/>
</dbReference>
<evidence type="ECO:0000256" key="13">
    <source>
        <dbReference type="ARBA" id="ARBA00023136"/>
    </source>
</evidence>
<dbReference type="CDD" id="cd16917">
    <property type="entry name" value="HATPase_UhpB-NarQ-NarX-like"/>
    <property type="match status" value="1"/>
</dbReference>
<dbReference type="PROSITE" id="PS50109">
    <property type="entry name" value="HIS_KIN"/>
    <property type="match status" value="1"/>
</dbReference>
<dbReference type="EMBL" id="VNJK01000004">
    <property type="protein sequence ID" value="TVX87050.1"/>
    <property type="molecule type" value="Genomic_DNA"/>
</dbReference>
<keyword evidence="13 16" id="KW-0472">Membrane</keyword>
<evidence type="ECO:0000256" key="14">
    <source>
        <dbReference type="SAM" id="Coils"/>
    </source>
</evidence>
<dbReference type="InterPro" id="IPR003594">
    <property type="entry name" value="HATPase_dom"/>
</dbReference>
<keyword evidence="6" id="KW-0808">Transferase</keyword>
<keyword evidence="14" id="KW-0175">Coiled coil</keyword>
<evidence type="ECO:0000256" key="5">
    <source>
        <dbReference type="ARBA" id="ARBA00022553"/>
    </source>
</evidence>
<comment type="caution">
    <text evidence="19">The sequence shown here is derived from an EMBL/GenBank/DDBJ whole genome shotgun (WGS) entry which is preliminary data.</text>
</comment>
<evidence type="ECO:0000256" key="4">
    <source>
        <dbReference type="ARBA" id="ARBA00022475"/>
    </source>
</evidence>
<dbReference type="Pfam" id="PF07730">
    <property type="entry name" value="HisKA_3"/>
    <property type="match status" value="1"/>
</dbReference>
<dbReference type="Pfam" id="PF00672">
    <property type="entry name" value="HAMP"/>
    <property type="match status" value="1"/>
</dbReference>
<dbReference type="EC" id="2.7.13.3" evidence="3"/>
<dbReference type="AlphaFoldDB" id="A0A559IHR7"/>
<keyword evidence="10" id="KW-0067">ATP-binding</keyword>
<evidence type="ECO:0000259" key="17">
    <source>
        <dbReference type="PROSITE" id="PS50109"/>
    </source>
</evidence>
<dbReference type="GO" id="GO:0005886">
    <property type="term" value="C:plasma membrane"/>
    <property type="evidence" value="ECO:0007669"/>
    <property type="project" value="UniProtKB-SubCell"/>
</dbReference>
<dbReference type="CDD" id="cd06225">
    <property type="entry name" value="HAMP"/>
    <property type="match status" value="1"/>
</dbReference>
<dbReference type="PANTHER" id="PTHR24421:SF37">
    <property type="entry name" value="SENSOR HISTIDINE KINASE NARS"/>
    <property type="match status" value="1"/>
</dbReference>
<proteinExistence type="predicted"/>
<protein>
    <recommendedName>
        <fullName evidence="3">histidine kinase</fullName>
        <ecNumber evidence="3">2.7.13.3</ecNumber>
    </recommendedName>
</protein>
<dbReference type="OrthoDB" id="9795828at2"/>
<evidence type="ECO:0000256" key="3">
    <source>
        <dbReference type="ARBA" id="ARBA00012438"/>
    </source>
</evidence>
<evidence type="ECO:0000256" key="6">
    <source>
        <dbReference type="ARBA" id="ARBA00022679"/>
    </source>
</evidence>
<feature type="domain" description="HAMP" evidence="18">
    <location>
        <begin position="71"/>
        <end position="123"/>
    </location>
</feature>
<dbReference type="InterPro" id="IPR017202">
    <property type="entry name" value="LiaS/VraS"/>
</dbReference>
<evidence type="ECO:0000256" key="1">
    <source>
        <dbReference type="ARBA" id="ARBA00000085"/>
    </source>
</evidence>
<evidence type="ECO:0000256" key="11">
    <source>
        <dbReference type="ARBA" id="ARBA00022989"/>
    </source>
</evidence>
<dbReference type="Gene3D" id="3.30.565.10">
    <property type="entry name" value="Histidine kinase-like ATPase, C-terminal domain"/>
    <property type="match status" value="1"/>
</dbReference>
<keyword evidence="11 16" id="KW-1133">Transmembrane helix</keyword>
<evidence type="ECO:0000256" key="8">
    <source>
        <dbReference type="ARBA" id="ARBA00022741"/>
    </source>
</evidence>
<reference evidence="19 20" key="1">
    <citation type="submission" date="2019-07" db="EMBL/GenBank/DDBJ databases">
        <authorList>
            <person name="Kim J."/>
        </authorList>
    </citation>
    <scope>NUCLEOTIDE SEQUENCE [LARGE SCALE GENOMIC DNA]</scope>
    <source>
        <strain evidence="19 20">N4</strain>
    </source>
</reference>
<evidence type="ECO:0000313" key="19">
    <source>
        <dbReference type="EMBL" id="TVX87050.1"/>
    </source>
</evidence>
<keyword evidence="9 19" id="KW-0418">Kinase</keyword>
<evidence type="ECO:0000256" key="2">
    <source>
        <dbReference type="ARBA" id="ARBA00004651"/>
    </source>
</evidence>
<evidence type="ECO:0000256" key="12">
    <source>
        <dbReference type="ARBA" id="ARBA00023012"/>
    </source>
</evidence>
<dbReference type="SMART" id="SM00387">
    <property type="entry name" value="HATPase_c"/>
    <property type="match status" value="1"/>
</dbReference>
<comment type="catalytic activity">
    <reaction evidence="1">
        <text>ATP + protein L-histidine = ADP + protein N-phospho-L-histidine.</text>
        <dbReference type="EC" id="2.7.13.3"/>
    </reaction>
</comment>
<comment type="subcellular location">
    <subcellularLocation>
        <location evidence="2">Cell membrane</location>
        <topology evidence="2">Multi-pass membrane protein</topology>
    </subcellularLocation>
</comment>
<keyword evidence="12" id="KW-0902">Two-component regulatory system</keyword>
<dbReference type="PIRSF" id="PIRSF037431">
    <property type="entry name" value="STHK_LiaS"/>
    <property type="match status" value="1"/>
</dbReference>
<dbReference type="GO" id="GO:0000155">
    <property type="term" value="F:phosphorelay sensor kinase activity"/>
    <property type="evidence" value="ECO:0007669"/>
    <property type="project" value="InterPro"/>
</dbReference>
<evidence type="ECO:0000256" key="16">
    <source>
        <dbReference type="SAM" id="Phobius"/>
    </source>
</evidence>
<dbReference type="Gene3D" id="1.20.5.1930">
    <property type="match status" value="1"/>
</dbReference>
<evidence type="ECO:0000256" key="15">
    <source>
        <dbReference type="SAM" id="MobiDB-lite"/>
    </source>
</evidence>
<feature type="region of interest" description="Disordered" evidence="15">
    <location>
        <begin position="353"/>
        <end position="375"/>
    </location>
</feature>
<feature type="compositionally biased region" description="Acidic residues" evidence="15">
    <location>
        <begin position="353"/>
        <end position="363"/>
    </location>
</feature>
<dbReference type="Gene3D" id="6.10.340.10">
    <property type="match status" value="1"/>
</dbReference>
<dbReference type="InterPro" id="IPR050482">
    <property type="entry name" value="Sensor_HK_TwoCompSys"/>
</dbReference>
<feature type="transmembrane region" description="Helical" evidence="16">
    <location>
        <begin position="52"/>
        <end position="71"/>
    </location>
</feature>
<feature type="domain" description="Histidine kinase" evidence="17">
    <location>
        <begin position="150"/>
        <end position="344"/>
    </location>
</feature>
<keyword evidence="4" id="KW-1003">Cell membrane</keyword>
<dbReference type="GO" id="GO:0005524">
    <property type="term" value="F:ATP binding"/>
    <property type="evidence" value="ECO:0007669"/>
    <property type="project" value="UniProtKB-KW"/>
</dbReference>
<dbReference type="RefSeq" id="WP_144993757.1">
    <property type="nucleotide sequence ID" value="NZ_VNJK01000004.1"/>
</dbReference>
<keyword evidence="7 16" id="KW-0812">Transmembrane</keyword>
<feature type="transmembrane region" description="Helical" evidence="16">
    <location>
        <begin position="9"/>
        <end position="32"/>
    </location>
</feature>
<dbReference type="PROSITE" id="PS50885">
    <property type="entry name" value="HAMP"/>
    <property type="match status" value="1"/>
</dbReference>
<accession>A0A559IHR7</accession>